<name>A0A183J317_9BILA</name>
<evidence type="ECO:0000256" key="4">
    <source>
        <dbReference type="ARBA" id="ARBA00022989"/>
    </source>
</evidence>
<keyword evidence="4 6" id="KW-1133">Transmembrane helix</keyword>
<dbReference type="Proteomes" id="UP000270296">
    <property type="component" value="Unassembled WGS sequence"/>
</dbReference>
<evidence type="ECO:0000256" key="6">
    <source>
        <dbReference type="SAM" id="Phobius"/>
    </source>
</evidence>
<feature type="transmembrane region" description="Helical" evidence="6">
    <location>
        <begin position="65"/>
        <end position="87"/>
    </location>
</feature>
<keyword evidence="3 6" id="KW-0812">Transmembrane</keyword>
<sequence>MRTAALPNFRKLQSRVLHDNRPFSEGLPRGNYTVDITYNFPVSAFDGRKRFIISTTSWIGGRNPFLGIAYLVVGSVCIVMGLTFLGIHVKFGRS</sequence>
<dbReference type="GO" id="GO:0005783">
    <property type="term" value="C:endoplasmic reticulum"/>
    <property type="evidence" value="ECO:0007669"/>
    <property type="project" value="TreeGrafter"/>
</dbReference>
<evidence type="ECO:0000256" key="1">
    <source>
        <dbReference type="ARBA" id="ARBA00004141"/>
    </source>
</evidence>
<gene>
    <name evidence="7" type="ORF">SBAD_LOCUS10267</name>
</gene>
<dbReference type="OrthoDB" id="340608at2759"/>
<dbReference type="AlphaFoldDB" id="A0A183J317"/>
<comment type="similarity">
    <text evidence="2">Belongs to the CDC50/LEM3 family.</text>
</comment>
<dbReference type="GO" id="GO:0005794">
    <property type="term" value="C:Golgi apparatus"/>
    <property type="evidence" value="ECO:0007669"/>
    <property type="project" value="TreeGrafter"/>
</dbReference>
<dbReference type="Pfam" id="PF03381">
    <property type="entry name" value="CDC50"/>
    <property type="match status" value="1"/>
</dbReference>
<evidence type="ECO:0000256" key="5">
    <source>
        <dbReference type="ARBA" id="ARBA00023136"/>
    </source>
</evidence>
<dbReference type="EMBL" id="UZAM01013841">
    <property type="protein sequence ID" value="VDP30372.1"/>
    <property type="molecule type" value="Genomic_DNA"/>
</dbReference>
<protein>
    <submittedName>
        <fullName evidence="9">CDC50 family protein</fullName>
    </submittedName>
</protein>
<dbReference type="InterPro" id="IPR005045">
    <property type="entry name" value="CDC50/LEM3_fam"/>
</dbReference>
<dbReference type="PANTHER" id="PTHR10926">
    <property type="entry name" value="CELL CYCLE CONTROL PROTEIN 50"/>
    <property type="match status" value="1"/>
</dbReference>
<keyword evidence="5 6" id="KW-0472">Membrane</keyword>
<reference evidence="9" key="1">
    <citation type="submission" date="2016-06" db="UniProtKB">
        <authorList>
            <consortium name="WormBaseParasite"/>
        </authorList>
    </citation>
    <scope>IDENTIFICATION</scope>
</reference>
<dbReference type="PANTHER" id="PTHR10926:SF0">
    <property type="entry name" value="CDC50, ISOFORM A"/>
    <property type="match status" value="1"/>
</dbReference>
<reference evidence="7 8" key="2">
    <citation type="submission" date="2018-11" db="EMBL/GenBank/DDBJ databases">
        <authorList>
            <consortium name="Pathogen Informatics"/>
        </authorList>
    </citation>
    <scope>NUCLEOTIDE SEQUENCE [LARGE SCALE GENOMIC DNA]</scope>
</reference>
<accession>A0A183J317</accession>
<evidence type="ECO:0000313" key="7">
    <source>
        <dbReference type="EMBL" id="VDP30372.1"/>
    </source>
</evidence>
<dbReference type="GO" id="GO:0005886">
    <property type="term" value="C:plasma membrane"/>
    <property type="evidence" value="ECO:0007669"/>
    <property type="project" value="TreeGrafter"/>
</dbReference>
<dbReference type="WBParaSite" id="SBAD_0001062901-mRNA-1">
    <property type="protein sequence ID" value="SBAD_0001062901-mRNA-1"/>
    <property type="gene ID" value="SBAD_0001062901"/>
</dbReference>
<comment type="subcellular location">
    <subcellularLocation>
        <location evidence="1">Membrane</location>
        <topology evidence="1">Multi-pass membrane protein</topology>
    </subcellularLocation>
</comment>
<evidence type="ECO:0000313" key="9">
    <source>
        <dbReference type="WBParaSite" id="SBAD_0001062901-mRNA-1"/>
    </source>
</evidence>
<evidence type="ECO:0000313" key="8">
    <source>
        <dbReference type="Proteomes" id="UP000270296"/>
    </source>
</evidence>
<evidence type="ECO:0000256" key="2">
    <source>
        <dbReference type="ARBA" id="ARBA00009457"/>
    </source>
</evidence>
<proteinExistence type="inferred from homology"/>
<keyword evidence="8" id="KW-1185">Reference proteome</keyword>
<organism evidence="9">
    <name type="scientific">Soboliphyme baturini</name>
    <dbReference type="NCBI Taxonomy" id="241478"/>
    <lineage>
        <taxon>Eukaryota</taxon>
        <taxon>Metazoa</taxon>
        <taxon>Ecdysozoa</taxon>
        <taxon>Nematoda</taxon>
        <taxon>Enoplea</taxon>
        <taxon>Dorylaimia</taxon>
        <taxon>Dioctophymatida</taxon>
        <taxon>Dioctophymatoidea</taxon>
        <taxon>Soboliphymatidae</taxon>
        <taxon>Soboliphyme</taxon>
    </lineage>
</organism>
<evidence type="ECO:0000256" key="3">
    <source>
        <dbReference type="ARBA" id="ARBA00022692"/>
    </source>
</evidence>